<gene>
    <name evidence="3" type="ORF">ZOSMA_101G00700</name>
</gene>
<comment type="caution">
    <text evidence="3">The sequence shown here is derived from an EMBL/GenBank/DDBJ whole genome shotgun (WGS) entry which is preliminary data.</text>
</comment>
<dbReference type="AlphaFoldDB" id="A0A0K9Q5E0"/>
<feature type="region of interest" description="Disordered" evidence="2">
    <location>
        <begin position="213"/>
        <end position="259"/>
    </location>
</feature>
<feature type="compositionally biased region" description="Basic and acidic residues" evidence="2">
    <location>
        <begin position="162"/>
        <end position="171"/>
    </location>
</feature>
<evidence type="ECO:0000256" key="1">
    <source>
        <dbReference type="SAM" id="Coils"/>
    </source>
</evidence>
<dbReference type="PANTHER" id="PTHR34466">
    <property type="entry name" value="OS11G0129800 PROTEIN"/>
    <property type="match status" value="1"/>
</dbReference>
<evidence type="ECO:0000313" key="3">
    <source>
        <dbReference type="EMBL" id="KMZ76486.1"/>
    </source>
</evidence>
<reference evidence="4" key="1">
    <citation type="journal article" date="2016" name="Nature">
        <title>The genome of the seagrass Zostera marina reveals angiosperm adaptation to the sea.</title>
        <authorList>
            <person name="Olsen J.L."/>
            <person name="Rouze P."/>
            <person name="Verhelst B."/>
            <person name="Lin Y.-C."/>
            <person name="Bayer T."/>
            <person name="Collen J."/>
            <person name="Dattolo E."/>
            <person name="De Paoli E."/>
            <person name="Dittami S."/>
            <person name="Maumus F."/>
            <person name="Michel G."/>
            <person name="Kersting A."/>
            <person name="Lauritano C."/>
            <person name="Lohaus R."/>
            <person name="Toepel M."/>
            <person name="Tonon T."/>
            <person name="Vanneste K."/>
            <person name="Amirebrahimi M."/>
            <person name="Brakel J."/>
            <person name="Bostroem C."/>
            <person name="Chovatia M."/>
            <person name="Grimwood J."/>
            <person name="Jenkins J.W."/>
            <person name="Jueterbock A."/>
            <person name="Mraz A."/>
            <person name="Stam W.T."/>
            <person name="Tice H."/>
            <person name="Bornberg-Bauer E."/>
            <person name="Green P.J."/>
            <person name="Pearson G.A."/>
            <person name="Procaccini G."/>
            <person name="Duarte C.M."/>
            <person name="Schmutz J."/>
            <person name="Reusch T.B.H."/>
            <person name="Van de Peer Y."/>
        </authorList>
    </citation>
    <scope>NUCLEOTIDE SEQUENCE [LARGE SCALE GENOMIC DNA]</scope>
    <source>
        <strain evidence="4">cv. Finnish</strain>
    </source>
</reference>
<dbReference type="Proteomes" id="UP000036987">
    <property type="component" value="Unassembled WGS sequence"/>
</dbReference>
<dbReference type="OMA" id="SMDRHRW"/>
<dbReference type="STRING" id="29655.A0A0K9Q5E0"/>
<proteinExistence type="predicted"/>
<feature type="coiled-coil region" evidence="1">
    <location>
        <begin position="315"/>
        <end position="342"/>
    </location>
</feature>
<evidence type="ECO:0000313" key="4">
    <source>
        <dbReference type="Proteomes" id="UP000036987"/>
    </source>
</evidence>
<feature type="compositionally biased region" description="Polar residues" evidence="2">
    <location>
        <begin position="1"/>
        <end position="16"/>
    </location>
</feature>
<dbReference type="OrthoDB" id="1911931at2759"/>
<feature type="compositionally biased region" description="Polar residues" evidence="2">
    <location>
        <begin position="30"/>
        <end position="42"/>
    </location>
</feature>
<keyword evidence="4" id="KW-1185">Reference proteome</keyword>
<feature type="region of interest" description="Disordered" evidence="2">
    <location>
        <begin position="81"/>
        <end position="184"/>
    </location>
</feature>
<keyword evidence="1" id="KW-0175">Coiled coil</keyword>
<dbReference type="PANTHER" id="PTHR34466:SF1">
    <property type="entry name" value="OS06G0609800 PROTEIN"/>
    <property type="match status" value="1"/>
</dbReference>
<feature type="region of interest" description="Disordered" evidence="2">
    <location>
        <begin position="1"/>
        <end position="50"/>
    </location>
</feature>
<evidence type="ECO:0000256" key="2">
    <source>
        <dbReference type="SAM" id="MobiDB-lite"/>
    </source>
</evidence>
<name>A0A0K9Q5E0_ZOSMR</name>
<feature type="compositionally biased region" description="Polar residues" evidence="2">
    <location>
        <begin position="233"/>
        <end position="247"/>
    </location>
</feature>
<sequence>MATAAFSSSMDDAGSSNRDRTHRRCRSLSRAPSRTDLSSSATRGKFVNTERGTALEFGEVSLDDLANDFFPVRDWDVELEREKSRGGGGGDGGRRLSDVSGFAMQTESSKRRGRSVSRTSDGIGLNSSTKRGDGGGRLGRASGRDENVVRRRRSVSISARRPFGDHPETKHGIPNHVLRTPSQRDLRTTIDSYSSPSSCLTNVRNSTQKDLHQIVDSHSSQSSSLTDDDTRSVHTTKSGSLRTTSDVSCKKNGRPTMDGNMRELYKARRKEVRRCAIDEIRKEFEKVKTRPSVIGNGNVFHEEGSDYDKDIAGIKRNYTMKLEESEKRRRELLAELEAEEFHSQELTKFVRDLLPEKKQNIKQGRASRSRRRSSDRTGISMALSKEAAQHFEDFISNVEDTDLSSFDEEKSDTSSTIGGSIKSRELLVLSALAETQDSLKILTPPTSKNDGVILPWLQWETNGDNVSSISNNNKRDATASKSRNNTSDDALQEERLSNNISLNNHQLWSGISKTNSEKKCDLFDMSEYISRQENEDLIYEAYRQRERIDSGSLIFCRRKFGSYPF</sequence>
<feature type="compositionally biased region" description="Low complexity" evidence="2">
    <location>
        <begin position="216"/>
        <end position="225"/>
    </location>
</feature>
<feature type="compositionally biased region" description="Polar residues" evidence="2">
    <location>
        <begin position="116"/>
        <end position="129"/>
    </location>
</feature>
<dbReference type="EMBL" id="LFYR01000025">
    <property type="protein sequence ID" value="KMZ76486.1"/>
    <property type="molecule type" value="Genomic_DNA"/>
</dbReference>
<feature type="region of interest" description="Disordered" evidence="2">
    <location>
        <begin position="465"/>
        <end position="490"/>
    </location>
</feature>
<accession>A0A0K9Q5E0</accession>
<protein>
    <submittedName>
        <fullName evidence="3">Uncharacterized protein</fullName>
    </submittedName>
</protein>
<organism evidence="3 4">
    <name type="scientific">Zostera marina</name>
    <name type="common">Eelgrass</name>
    <dbReference type="NCBI Taxonomy" id="29655"/>
    <lineage>
        <taxon>Eukaryota</taxon>
        <taxon>Viridiplantae</taxon>
        <taxon>Streptophyta</taxon>
        <taxon>Embryophyta</taxon>
        <taxon>Tracheophyta</taxon>
        <taxon>Spermatophyta</taxon>
        <taxon>Magnoliopsida</taxon>
        <taxon>Liliopsida</taxon>
        <taxon>Zosteraceae</taxon>
        <taxon>Zostera</taxon>
    </lineage>
</organism>
<feature type="compositionally biased region" description="Polar residues" evidence="2">
    <location>
        <begin position="479"/>
        <end position="489"/>
    </location>
</feature>